<organism evidence="1">
    <name type="scientific">termite gut metagenome</name>
    <dbReference type="NCBI Taxonomy" id="433724"/>
    <lineage>
        <taxon>unclassified sequences</taxon>
        <taxon>metagenomes</taxon>
        <taxon>organismal metagenomes</taxon>
    </lineage>
</organism>
<dbReference type="EMBL" id="SNRY01000056">
    <property type="protein sequence ID" value="KAA6348972.1"/>
    <property type="molecule type" value="Genomic_DNA"/>
</dbReference>
<accession>A0A5J4SSZ8</accession>
<reference evidence="1" key="1">
    <citation type="submission" date="2019-03" db="EMBL/GenBank/DDBJ databases">
        <title>Single cell metagenomics reveals metabolic interactions within the superorganism composed of flagellate Streblomastix strix and complex community of Bacteroidetes bacteria on its surface.</title>
        <authorList>
            <person name="Treitli S.C."/>
            <person name="Kolisko M."/>
            <person name="Husnik F."/>
            <person name="Keeling P."/>
            <person name="Hampl V."/>
        </authorList>
    </citation>
    <scope>NUCLEOTIDE SEQUENCE</scope>
    <source>
        <strain evidence="1">STM</strain>
    </source>
</reference>
<name>A0A5J4SSZ8_9ZZZZ</name>
<sequence>MLPVTGKNMKKGKELKELKEFWDLDKRLSDEYNIKAGEILLAVNLLHPNGQLLKYNDSTYYTHPQGNGKPFRRYKLNELELNKETGKYEETGKRDSGFPIHYMRFANSIDELNNYKYVAKNIL</sequence>
<proteinExistence type="predicted"/>
<comment type="caution">
    <text evidence="1">The sequence shown here is derived from an EMBL/GenBank/DDBJ whole genome shotgun (WGS) entry which is preliminary data.</text>
</comment>
<dbReference type="AlphaFoldDB" id="A0A5J4SSZ8"/>
<protein>
    <submittedName>
        <fullName evidence="1">Uncharacterized protein</fullName>
    </submittedName>
</protein>
<gene>
    <name evidence="1" type="ORF">EZS27_003572</name>
</gene>
<evidence type="ECO:0000313" key="1">
    <source>
        <dbReference type="EMBL" id="KAA6348972.1"/>
    </source>
</evidence>